<keyword evidence="2 3" id="KW-0274">FAD</keyword>
<organism evidence="5 6">
    <name type="scientific">Algoriphagus aquimarinus</name>
    <dbReference type="NCBI Taxonomy" id="237018"/>
    <lineage>
        <taxon>Bacteria</taxon>
        <taxon>Pseudomonadati</taxon>
        <taxon>Bacteroidota</taxon>
        <taxon>Cytophagia</taxon>
        <taxon>Cytophagales</taxon>
        <taxon>Cyclobacteriaceae</taxon>
        <taxon>Algoriphagus</taxon>
    </lineage>
</organism>
<keyword evidence="5" id="KW-0456">Lyase</keyword>
<dbReference type="InterPro" id="IPR036134">
    <property type="entry name" value="Crypto/Photolyase_FAD-like_sf"/>
</dbReference>
<dbReference type="Gene3D" id="1.10.579.10">
    <property type="entry name" value="DNA Cyclobutane Dipyrimidine Photolyase, subunit A, domain 3"/>
    <property type="match status" value="1"/>
</dbReference>
<dbReference type="PANTHER" id="PTHR11455">
    <property type="entry name" value="CRYPTOCHROME"/>
    <property type="match status" value="1"/>
</dbReference>
<dbReference type="GO" id="GO:0003677">
    <property type="term" value="F:DNA binding"/>
    <property type="evidence" value="ECO:0007669"/>
    <property type="project" value="TreeGrafter"/>
</dbReference>
<name>A0A5C7AU59_9BACT</name>
<evidence type="ECO:0000256" key="1">
    <source>
        <dbReference type="ARBA" id="ARBA00022630"/>
    </source>
</evidence>
<proteinExistence type="predicted"/>
<dbReference type="RefSeq" id="WP_146917722.1">
    <property type="nucleotide sequence ID" value="NZ_VORW01000006.1"/>
</dbReference>
<sequence>MYIFPTDLPSIEKQIQAIDPVKYASSRNYKDGAVTRLSPYISRGVISTKQVFEHIKSLDLPWYTCEKLIQELAWRDYWQQVWIAKGDGIKQDLKQEQSPISNHQIPNVIVHAETGIQEVDNAIKQLYETGYMHNHMRMYVASICCNIANCHWLQPAKWLYGHLLDGDLASNHLSWQWVAGAFSSKKYYANQWNINRYFGGNQQNSFLDVEYEEFEQLEIPSVLLDTVSFKLETVLPTTPNLKLQKNKPTLIYNYYNLDPYWYQGQDVQRIFLLEPSFFKENPVSKKCLDFVLDLAKNIEGLQIFVGKFSDLAEHINSEHFIYKEHPTNTHYKGKEEPREWLSSVKGYYPSFFAFWRKCKKEIDFKSE</sequence>
<dbReference type="GO" id="GO:0032922">
    <property type="term" value="P:circadian regulation of gene expression"/>
    <property type="evidence" value="ECO:0007669"/>
    <property type="project" value="TreeGrafter"/>
</dbReference>
<protein>
    <submittedName>
        <fullName evidence="5">Deoxyribodipyrimidine photolyase</fullName>
    </submittedName>
</protein>
<evidence type="ECO:0000256" key="2">
    <source>
        <dbReference type="ARBA" id="ARBA00022827"/>
    </source>
</evidence>
<evidence type="ECO:0000259" key="4">
    <source>
        <dbReference type="Pfam" id="PF03441"/>
    </source>
</evidence>
<dbReference type="PANTHER" id="PTHR11455:SF18">
    <property type="entry name" value="SI:CH1073-390K14.1"/>
    <property type="match status" value="1"/>
</dbReference>
<evidence type="ECO:0000313" key="5">
    <source>
        <dbReference type="EMBL" id="TXE11169.1"/>
    </source>
</evidence>
<dbReference type="EMBL" id="VORW01000006">
    <property type="protein sequence ID" value="TXE11169.1"/>
    <property type="molecule type" value="Genomic_DNA"/>
</dbReference>
<comment type="cofactor">
    <cofactor evidence="3">
        <name>FAD</name>
        <dbReference type="ChEBI" id="CHEBI:57692"/>
    </cofactor>
    <text evidence="3">Binds 1 FAD per subunit.</text>
</comment>
<accession>A0A5C7AU59</accession>
<feature type="binding site" evidence="3">
    <location>
        <position position="23"/>
    </location>
    <ligand>
        <name>FAD</name>
        <dbReference type="ChEBI" id="CHEBI:57692"/>
    </ligand>
</feature>
<dbReference type="Proteomes" id="UP000321935">
    <property type="component" value="Unassembled WGS sequence"/>
</dbReference>
<keyword evidence="1 3" id="KW-0285">Flavoprotein</keyword>
<reference evidence="5 6" key="1">
    <citation type="submission" date="2019-08" db="EMBL/GenBank/DDBJ databases">
        <title>Genomes sequence of Algoriphagus aquimarinus ACAM450.</title>
        <authorList>
            <person name="Bowman J.P."/>
        </authorList>
    </citation>
    <scope>NUCLEOTIDE SEQUENCE [LARGE SCALE GENOMIC DNA]</scope>
    <source>
        <strain evidence="5 6">ACAM 450</strain>
    </source>
</reference>
<dbReference type="InterPro" id="IPR005101">
    <property type="entry name" value="Cryptochr/Photolyase_FAD-bd"/>
</dbReference>
<dbReference type="SUPFAM" id="SSF48173">
    <property type="entry name" value="Cryptochrome/photolyase FAD-binding domain"/>
    <property type="match status" value="1"/>
</dbReference>
<comment type="caution">
    <text evidence="5">The sequence shown here is derived from an EMBL/GenBank/DDBJ whole genome shotgun (WGS) entry which is preliminary data.</text>
</comment>
<dbReference type="GO" id="GO:0003904">
    <property type="term" value="F:deoxyribodipyrimidine photo-lyase activity"/>
    <property type="evidence" value="ECO:0007669"/>
    <property type="project" value="TreeGrafter"/>
</dbReference>
<dbReference type="GO" id="GO:0043153">
    <property type="term" value="P:entrainment of circadian clock by photoperiod"/>
    <property type="evidence" value="ECO:0007669"/>
    <property type="project" value="TreeGrafter"/>
</dbReference>
<dbReference type="GO" id="GO:0071949">
    <property type="term" value="F:FAD binding"/>
    <property type="evidence" value="ECO:0007669"/>
    <property type="project" value="TreeGrafter"/>
</dbReference>
<dbReference type="Pfam" id="PF03441">
    <property type="entry name" value="FAD_binding_7"/>
    <property type="match status" value="1"/>
</dbReference>
<feature type="binding site" evidence="3">
    <location>
        <begin position="165"/>
        <end position="167"/>
    </location>
    <ligand>
        <name>FAD</name>
        <dbReference type="ChEBI" id="CHEBI:57692"/>
    </ligand>
</feature>
<dbReference type="OrthoDB" id="9772484at2"/>
<dbReference type="GO" id="GO:0005737">
    <property type="term" value="C:cytoplasm"/>
    <property type="evidence" value="ECO:0007669"/>
    <property type="project" value="TreeGrafter"/>
</dbReference>
<gene>
    <name evidence="5" type="ORF">ESV85_11505</name>
</gene>
<dbReference type="AlphaFoldDB" id="A0A5C7AU59"/>
<feature type="domain" description="Cryptochrome/DNA photolyase FAD-binding" evidence="4">
    <location>
        <begin position="69"/>
        <end position="188"/>
    </location>
</feature>
<dbReference type="InterPro" id="IPR002081">
    <property type="entry name" value="Cryptochrome/DNA_photolyase_1"/>
</dbReference>
<evidence type="ECO:0000313" key="6">
    <source>
        <dbReference type="Proteomes" id="UP000321935"/>
    </source>
</evidence>
<evidence type="ECO:0000256" key="3">
    <source>
        <dbReference type="PIRSR" id="PIRSR602081-1"/>
    </source>
</evidence>
<dbReference type="Gene3D" id="1.25.40.80">
    <property type="match status" value="1"/>
</dbReference>